<feature type="domain" description="Chitin-binding type-2" evidence="8">
    <location>
        <begin position="88"/>
        <end position="148"/>
    </location>
</feature>
<evidence type="ECO:0000256" key="6">
    <source>
        <dbReference type="SAM" id="MobiDB-lite"/>
    </source>
</evidence>
<feature type="signal peptide" evidence="7">
    <location>
        <begin position="1"/>
        <end position="16"/>
    </location>
</feature>
<dbReference type="KEGG" id="cqd:128705008"/>
<evidence type="ECO:0000256" key="1">
    <source>
        <dbReference type="ARBA" id="ARBA00022669"/>
    </source>
</evidence>
<evidence type="ECO:0000256" key="7">
    <source>
        <dbReference type="SAM" id="SignalP"/>
    </source>
</evidence>
<feature type="region of interest" description="Disordered" evidence="6">
    <location>
        <begin position="261"/>
        <end position="363"/>
    </location>
</feature>
<evidence type="ECO:0000256" key="5">
    <source>
        <dbReference type="ARBA" id="ARBA00023180"/>
    </source>
</evidence>
<dbReference type="RefSeq" id="XP_069961276.1">
    <property type="nucleotide sequence ID" value="XM_070105175.1"/>
</dbReference>
<name>A0A2L1GH28_CHEQU</name>
<dbReference type="GO" id="GO:0008061">
    <property type="term" value="F:chitin binding"/>
    <property type="evidence" value="ECO:0007669"/>
    <property type="project" value="UniProtKB-KW"/>
</dbReference>
<evidence type="ECO:0000256" key="4">
    <source>
        <dbReference type="ARBA" id="ARBA00023157"/>
    </source>
</evidence>
<keyword evidence="2 7" id="KW-0732">Signal</keyword>
<dbReference type="GeneID" id="128705008"/>
<dbReference type="PANTHER" id="PTHR23301:SF104">
    <property type="entry name" value="BCDNA.GH02976"/>
    <property type="match status" value="1"/>
</dbReference>
<evidence type="ECO:0000313" key="9">
    <source>
        <dbReference type="EMBL" id="AVD68956.1"/>
    </source>
</evidence>
<reference evidence="9" key="1">
    <citation type="journal article" date="2018" name="Sci. Rep.">
        <title>CPAP3 proteins in the mineralized cuticle of a decapod crustacean.</title>
        <authorList>
            <person name="Abehsera S."/>
            <person name="Zaccai S."/>
            <person name="Mittelman B."/>
            <person name="Glazer L."/>
            <person name="Weil S."/>
            <person name="Khalaila I."/>
            <person name="Davidov G."/>
            <person name="Bitton R."/>
            <person name="Zarivach R."/>
            <person name="Li S."/>
            <person name="Li F."/>
            <person name="Xiang J."/>
            <person name="Manor R."/>
            <person name="Aflalo E.D."/>
            <person name="Sagi A."/>
        </authorList>
    </citation>
    <scope>NUCLEOTIDE SEQUENCE</scope>
</reference>
<evidence type="ECO:0000256" key="3">
    <source>
        <dbReference type="ARBA" id="ARBA00022737"/>
    </source>
</evidence>
<dbReference type="PANTHER" id="PTHR23301">
    <property type="entry name" value="CHITIN BINDING PERITROPHIN-A"/>
    <property type="match status" value="1"/>
</dbReference>
<feature type="compositionally biased region" description="Low complexity" evidence="6">
    <location>
        <begin position="320"/>
        <end position="331"/>
    </location>
</feature>
<dbReference type="InterPro" id="IPR036508">
    <property type="entry name" value="Chitin-bd_dom_sf"/>
</dbReference>
<evidence type="ECO:0000256" key="2">
    <source>
        <dbReference type="ARBA" id="ARBA00022729"/>
    </source>
</evidence>
<keyword evidence="5" id="KW-0325">Glycoprotein</keyword>
<feature type="domain" description="Chitin-binding type-2" evidence="8">
    <location>
        <begin position="153"/>
        <end position="217"/>
    </location>
</feature>
<dbReference type="OrthoDB" id="439917at2759"/>
<sequence>MYTVWIVPLLFWLCDGQELASECPAPNGYFADARQCDRYYECVDNVMSVRLCPDGMAFNDFNPAVEKCDLLSQVDCTGRPDLQPARPTEHCDRQYGNFAPKETGNCQSAYRCVDGVGTLISCPEGLAFSLETGICDWPDQSGRKDCDKQKTQNFTCPKVNFDIAVSHPRYADPHDCQYFYVCINGDIPRRNGCAFGQVFNTNTTTCDSPKEVPECADYYTEYFDEYFRTLEKDPGKMSADIVAAAVAAGYDVPKFRDRVRINPGAATPLRRGTTSPPVVPRTEEPRLRPLAGKPGESRDGKPGDRPQRRRPGGIRRKRPTLTTTTTTTTTTPAPDDYEYYYDYPEGSEATAAAPGPSRTTLPI</sequence>
<dbReference type="InterPro" id="IPR051940">
    <property type="entry name" value="Chitin_bind-dev_reg"/>
</dbReference>
<keyword evidence="3" id="KW-0677">Repeat</keyword>
<protein>
    <submittedName>
        <fullName evidence="9">Obstructor B1</fullName>
    </submittedName>
</protein>
<organism evidence="9">
    <name type="scientific">Cherax quadricarinatus</name>
    <name type="common">Australian red claw crayfish</name>
    <dbReference type="NCBI Taxonomy" id="27406"/>
    <lineage>
        <taxon>Eukaryota</taxon>
        <taxon>Metazoa</taxon>
        <taxon>Ecdysozoa</taxon>
        <taxon>Arthropoda</taxon>
        <taxon>Crustacea</taxon>
        <taxon>Multicrustacea</taxon>
        <taxon>Malacostraca</taxon>
        <taxon>Eumalacostraca</taxon>
        <taxon>Eucarida</taxon>
        <taxon>Decapoda</taxon>
        <taxon>Pleocyemata</taxon>
        <taxon>Astacidea</taxon>
        <taxon>Parastacoidea</taxon>
        <taxon>Parastacidae</taxon>
        <taxon>Cherax</taxon>
    </lineage>
</organism>
<keyword evidence="1" id="KW-0147">Chitin-binding</keyword>
<dbReference type="FunFam" id="2.170.140.10:FF:000002">
    <property type="entry name" value="Gasp, isoform A"/>
    <property type="match status" value="1"/>
</dbReference>
<dbReference type="InterPro" id="IPR002557">
    <property type="entry name" value="Chitin-bd_dom"/>
</dbReference>
<feature type="domain" description="Chitin-binding type-2" evidence="8">
    <location>
        <begin position="20"/>
        <end position="78"/>
    </location>
</feature>
<feature type="compositionally biased region" description="Basic residues" evidence="6">
    <location>
        <begin position="307"/>
        <end position="319"/>
    </location>
</feature>
<dbReference type="SUPFAM" id="SSF57625">
    <property type="entry name" value="Invertebrate chitin-binding proteins"/>
    <property type="match status" value="3"/>
</dbReference>
<proteinExistence type="evidence at transcript level"/>
<dbReference type="EMBL" id="MF407545">
    <property type="protein sequence ID" value="AVD68956.1"/>
    <property type="molecule type" value="mRNA"/>
</dbReference>
<accession>A0A2L1GH28</accession>
<dbReference type="RefSeq" id="XP_069961277.1">
    <property type="nucleotide sequence ID" value="XM_070105176.1"/>
</dbReference>
<dbReference type="Pfam" id="PF01607">
    <property type="entry name" value="CBM_14"/>
    <property type="match status" value="3"/>
</dbReference>
<dbReference type="SMART" id="SM00494">
    <property type="entry name" value="ChtBD2"/>
    <property type="match status" value="3"/>
</dbReference>
<evidence type="ECO:0000259" key="8">
    <source>
        <dbReference type="PROSITE" id="PS50940"/>
    </source>
</evidence>
<dbReference type="AlphaFoldDB" id="A0A2L1GH28"/>
<feature type="compositionally biased region" description="Basic and acidic residues" evidence="6">
    <location>
        <begin position="295"/>
        <end position="306"/>
    </location>
</feature>
<dbReference type="Gene3D" id="2.170.140.10">
    <property type="entry name" value="Chitin binding domain"/>
    <property type="match status" value="3"/>
</dbReference>
<keyword evidence="4" id="KW-1015">Disulfide bond</keyword>
<dbReference type="GO" id="GO:0005576">
    <property type="term" value="C:extracellular region"/>
    <property type="evidence" value="ECO:0007669"/>
    <property type="project" value="InterPro"/>
</dbReference>
<feature type="chain" id="PRO_5014998813" evidence="7">
    <location>
        <begin position="17"/>
        <end position="363"/>
    </location>
</feature>
<dbReference type="PROSITE" id="PS50940">
    <property type="entry name" value="CHIT_BIND_II"/>
    <property type="match status" value="3"/>
</dbReference>